<accession>A0A3S4V1G6</accession>
<dbReference type="SUPFAM" id="SSF54637">
    <property type="entry name" value="Thioesterase/thiol ester dehydrase-isomerase"/>
    <property type="match status" value="1"/>
</dbReference>
<dbReference type="NCBIfam" id="TIGR00369">
    <property type="entry name" value="unchar_dom_1"/>
    <property type="match status" value="1"/>
</dbReference>
<evidence type="ECO:0000313" key="6">
    <source>
        <dbReference type="Proteomes" id="UP000268658"/>
    </source>
</evidence>
<organism evidence="5 6">
    <name type="scientific">Actinomyces viscosus</name>
    <dbReference type="NCBI Taxonomy" id="1656"/>
    <lineage>
        <taxon>Bacteria</taxon>
        <taxon>Bacillati</taxon>
        <taxon>Actinomycetota</taxon>
        <taxon>Actinomycetes</taxon>
        <taxon>Actinomycetales</taxon>
        <taxon>Actinomycetaceae</taxon>
        <taxon>Actinomyces</taxon>
    </lineage>
</organism>
<dbReference type="KEGG" id="avc:NCTC10951_00873"/>
<dbReference type="Pfam" id="PF03061">
    <property type="entry name" value="4HBT"/>
    <property type="match status" value="1"/>
</dbReference>
<dbReference type="InterPro" id="IPR003736">
    <property type="entry name" value="PAAI_dom"/>
</dbReference>
<evidence type="ECO:0000256" key="3">
    <source>
        <dbReference type="SAM" id="MobiDB-lite"/>
    </source>
</evidence>
<dbReference type="EC" id="3.1.2.-" evidence="5"/>
<feature type="region of interest" description="Disordered" evidence="3">
    <location>
        <begin position="1"/>
        <end position="77"/>
    </location>
</feature>
<reference evidence="5 6" key="1">
    <citation type="submission" date="2018-12" db="EMBL/GenBank/DDBJ databases">
        <authorList>
            <consortium name="Pathogen Informatics"/>
        </authorList>
    </citation>
    <scope>NUCLEOTIDE SEQUENCE [LARGE SCALE GENOMIC DNA]</scope>
    <source>
        <strain evidence="5 6">NCTC10951</strain>
    </source>
</reference>
<dbReference type="GO" id="GO:0061522">
    <property type="term" value="F:1,4-dihydroxy-2-naphthoyl-CoA thioesterase activity"/>
    <property type="evidence" value="ECO:0007669"/>
    <property type="project" value="TreeGrafter"/>
</dbReference>
<feature type="compositionally biased region" description="Low complexity" evidence="3">
    <location>
        <begin position="18"/>
        <end position="36"/>
    </location>
</feature>
<dbReference type="InterPro" id="IPR006683">
    <property type="entry name" value="Thioestr_dom"/>
</dbReference>
<protein>
    <submittedName>
        <fullName evidence="5">Proofreading thioesterase EntH</fullName>
        <ecNumber evidence="5">3.1.2.-</ecNumber>
    </submittedName>
</protein>
<evidence type="ECO:0000259" key="4">
    <source>
        <dbReference type="Pfam" id="PF03061"/>
    </source>
</evidence>
<dbReference type="PANTHER" id="PTHR43240">
    <property type="entry name" value="1,4-DIHYDROXY-2-NAPHTHOYL-COA THIOESTERASE 1"/>
    <property type="match status" value="1"/>
</dbReference>
<evidence type="ECO:0000256" key="1">
    <source>
        <dbReference type="ARBA" id="ARBA00008324"/>
    </source>
</evidence>
<sequence length="250" mass="25139">MSHPQSDSPLSPVGGGEPSDSQASPVSPASPVSSTPLDPSGAARFDGSGESVSADPAVEAETVESADSSSSPAIVGPLGPVGRVTAASYSGASTAAVAFPDPARRPYPDPRPAGSAVSASSALHAVLEDSEEGTLMDTLGMEVVNRGADRTEVRMPVEGARQVVGILHGGATAALIETAASVAARAAAPDGAIPVGAELTVSHLRSVTRGWVTAAAIPLHRGRRTVVYQVTVTDEDERTIAVGTLRSLFT</sequence>
<dbReference type="Proteomes" id="UP000268658">
    <property type="component" value="Chromosome"/>
</dbReference>
<dbReference type="PANTHER" id="PTHR43240:SF5">
    <property type="entry name" value="1,4-DIHYDROXY-2-NAPHTHOYL-COA THIOESTERASE 1"/>
    <property type="match status" value="1"/>
</dbReference>
<name>A0A3S4V1G6_ACTVI</name>
<dbReference type="InterPro" id="IPR029069">
    <property type="entry name" value="HotDog_dom_sf"/>
</dbReference>
<proteinExistence type="inferred from homology"/>
<gene>
    <name evidence="5" type="primary">entH</name>
    <name evidence="5" type="ORF">NCTC10951_00873</name>
</gene>
<dbReference type="Gene3D" id="3.10.129.10">
    <property type="entry name" value="Hotdog Thioesterase"/>
    <property type="match status" value="1"/>
</dbReference>
<comment type="similarity">
    <text evidence="1">Belongs to the thioesterase PaaI family.</text>
</comment>
<evidence type="ECO:0000313" key="5">
    <source>
        <dbReference type="EMBL" id="VEI14991.1"/>
    </source>
</evidence>
<feature type="domain" description="Thioesterase" evidence="4">
    <location>
        <begin position="165"/>
        <end position="240"/>
    </location>
</feature>
<dbReference type="CDD" id="cd03443">
    <property type="entry name" value="PaaI_thioesterase"/>
    <property type="match status" value="1"/>
</dbReference>
<dbReference type="EMBL" id="LR134477">
    <property type="protein sequence ID" value="VEI14991.1"/>
    <property type="molecule type" value="Genomic_DNA"/>
</dbReference>
<evidence type="ECO:0000256" key="2">
    <source>
        <dbReference type="ARBA" id="ARBA00022801"/>
    </source>
</evidence>
<keyword evidence="2 5" id="KW-0378">Hydrolase</keyword>
<dbReference type="GO" id="GO:0005829">
    <property type="term" value="C:cytosol"/>
    <property type="evidence" value="ECO:0007669"/>
    <property type="project" value="TreeGrafter"/>
</dbReference>
<dbReference type="AlphaFoldDB" id="A0A3S4V1G6"/>